<name>A0A0K0CUG6_ANGCA</name>
<accession>A0A0K0CUG6</accession>
<proteinExistence type="predicted"/>
<dbReference type="AlphaFoldDB" id="A0A0K0CUG6"/>
<dbReference type="WBParaSite" id="ACAC_0000086301-mRNA-1">
    <property type="protein sequence ID" value="ACAC_0000086301-mRNA-1"/>
    <property type="gene ID" value="ACAC_0000086301"/>
</dbReference>
<reference evidence="1" key="1">
    <citation type="submission" date="2012-09" db="EMBL/GenBank/DDBJ databases">
        <authorList>
            <person name="Martin A.A."/>
        </authorList>
    </citation>
    <scope>NUCLEOTIDE SEQUENCE</scope>
</reference>
<reference evidence="2" key="2">
    <citation type="submission" date="2017-02" db="UniProtKB">
        <authorList>
            <consortium name="WormBaseParasite"/>
        </authorList>
    </citation>
    <scope>IDENTIFICATION</scope>
</reference>
<organism evidence="1 2">
    <name type="scientific">Angiostrongylus cantonensis</name>
    <name type="common">Rat lungworm</name>
    <dbReference type="NCBI Taxonomy" id="6313"/>
    <lineage>
        <taxon>Eukaryota</taxon>
        <taxon>Metazoa</taxon>
        <taxon>Ecdysozoa</taxon>
        <taxon>Nematoda</taxon>
        <taxon>Chromadorea</taxon>
        <taxon>Rhabditida</taxon>
        <taxon>Rhabditina</taxon>
        <taxon>Rhabditomorpha</taxon>
        <taxon>Strongyloidea</taxon>
        <taxon>Metastrongylidae</taxon>
        <taxon>Angiostrongylus</taxon>
    </lineage>
</organism>
<protein>
    <submittedName>
        <fullName evidence="2">Cadherin domain-containing protein</fullName>
    </submittedName>
</protein>
<keyword evidence="1" id="KW-1185">Reference proteome</keyword>
<evidence type="ECO:0000313" key="1">
    <source>
        <dbReference type="Proteomes" id="UP000035642"/>
    </source>
</evidence>
<sequence length="143" mass="15205">MLHGADNSAISIAAYTSFLNFEDDGCDTQYTLQWRVSGTTVTVTVRVDESNRRASTDDNCFAAATCSWPCSSAPPEWPPDGAVLARVGWVAAAATGACGRIDALRCRRSLLFFRRRAIDYATAAADVPASALPADGCRPDAPT</sequence>
<dbReference type="Proteomes" id="UP000035642">
    <property type="component" value="Unassembled WGS sequence"/>
</dbReference>
<evidence type="ECO:0000313" key="2">
    <source>
        <dbReference type="WBParaSite" id="ACAC_0000086301-mRNA-1"/>
    </source>
</evidence>